<reference evidence="1 2" key="1">
    <citation type="submission" date="2019-11" db="EMBL/GenBank/DDBJ databases">
        <title>Implementation of targeted gown and glove precautions to prevent Staphylococcus aureus acquisition in community-based nursing homes.</title>
        <authorList>
            <person name="Stine O.C."/>
        </authorList>
    </citation>
    <scope>NUCLEOTIDE SEQUENCE [LARGE SCALE GENOMIC DNA]</scope>
    <source>
        <strain evidence="1 2">S_4031.LGMP.AI</strain>
    </source>
</reference>
<name>A0A6B0BTB8_STAAU</name>
<organism evidence="1 2">
    <name type="scientific">Staphylococcus aureus</name>
    <dbReference type="NCBI Taxonomy" id="1280"/>
    <lineage>
        <taxon>Bacteria</taxon>
        <taxon>Bacillati</taxon>
        <taxon>Bacillota</taxon>
        <taxon>Bacilli</taxon>
        <taxon>Bacillales</taxon>
        <taxon>Staphylococcaceae</taxon>
        <taxon>Staphylococcus</taxon>
    </lineage>
</organism>
<dbReference type="Gene3D" id="3.90.1200.10">
    <property type="match status" value="1"/>
</dbReference>
<accession>A0A6B0BTB8</accession>
<proteinExistence type="predicted"/>
<keyword evidence="1" id="KW-0418">Kinase</keyword>
<dbReference type="GO" id="GO:0016301">
    <property type="term" value="F:kinase activity"/>
    <property type="evidence" value="ECO:0007669"/>
    <property type="project" value="UniProtKB-KW"/>
</dbReference>
<dbReference type="AlphaFoldDB" id="A0A6B0BTB8"/>
<protein>
    <submittedName>
        <fullName evidence="1">Fructosamine kinase family protein</fullName>
    </submittedName>
</protein>
<dbReference type="PANTHER" id="PTHR12149">
    <property type="entry name" value="FRUCTOSAMINE 3 KINASE-RELATED PROTEIN"/>
    <property type="match status" value="1"/>
</dbReference>
<dbReference type="InterPro" id="IPR016477">
    <property type="entry name" value="Fructo-/Ketosamine-3-kinase"/>
</dbReference>
<evidence type="ECO:0000313" key="2">
    <source>
        <dbReference type="Proteomes" id="UP000433366"/>
    </source>
</evidence>
<dbReference type="Proteomes" id="UP000433366">
    <property type="component" value="Unassembled WGS sequence"/>
</dbReference>
<keyword evidence="1" id="KW-0808">Transferase</keyword>
<gene>
    <name evidence="1" type="ORF">GO793_16985</name>
</gene>
<dbReference type="SUPFAM" id="SSF56112">
    <property type="entry name" value="Protein kinase-like (PK-like)"/>
    <property type="match status" value="1"/>
</dbReference>
<evidence type="ECO:0000313" key="1">
    <source>
        <dbReference type="EMBL" id="MVI57536.1"/>
    </source>
</evidence>
<dbReference type="InterPro" id="IPR011009">
    <property type="entry name" value="Kinase-like_dom_sf"/>
</dbReference>
<dbReference type="Pfam" id="PF03881">
    <property type="entry name" value="Fructosamin_kin"/>
    <property type="match status" value="1"/>
</dbReference>
<comment type="caution">
    <text evidence="1">The sequence shown here is derived from an EMBL/GenBank/DDBJ whole genome shotgun (WGS) entry which is preliminary data.</text>
</comment>
<dbReference type="EMBL" id="WPRH01000949">
    <property type="protein sequence ID" value="MVI57536.1"/>
    <property type="molecule type" value="Genomic_DNA"/>
</dbReference>
<feature type="non-terminal residue" evidence="1">
    <location>
        <position position="1"/>
    </location>
</feature>
<sequence>PAPLYGDREFDIGITTVFGGFTSEFYDAYNKHYPLAKGASYRLEFYRLYLLMVHLLKFGEMYRDSVAQSMDKILQDTTG</sequence>
<dbReference type="PANTHER" id="PTHR12149:SF8">
    <property type="entry name" value="PROTEIN-RIBULOSAMINE 3-KINASE"/>
    <property type="match status" value="1"/>
</dbReference>